<dbReference type="PANTHER" id="PTHR35393">
    <property type="entry name" value="CHROMOSOME 1, WHOLE GENOME SHOTGUN SEQUENCE"/>
    <property type="match status" value="1"/>
</dbReference>
<sequence length="194" mass="21837">MEHPAKEIAHVVYQVAAAGTPDIQKAAIEKFFASDAEFHHPVALVVPGPNSRDAILGIYQWYRIFSSRIELEVRNVTYNESTKEAFVDVVQVLHTRFSPFTPGRSRLVVRLSLKPDETDKRLLVIACQEDFYHPDDFMALEVAALVPLVRLALRASALICDINAKIFNKLGIWRPNDPFGESKKSAAEYGRKSN</sequence>
<feature type="domain" description="SigF-like NTF2-like" evidence="1">
    <location>
        <begin position="1"/>
        <end position="172"/>
    </location>
</feature>
<dbReference type="EMBL" id="JANAWD010000111">
    <property type="protein sequence ID" value="KAJ3486772.1"/>
    <property type="molecule type" value="Genomic_DNA"/>
</dbReference>
<evidence type="ECO:0000313" key="2">
    <source>
        <dbReference type="EMBL" id="KAJ3486772.1"/>
    </source>
</evidence>
<gene>
    <name evidence="2" type="ORF">NLI96_g4005</name>
</gene>
<dbReference type="AlphaFoldDB" id="A0AAD5VB32"/>
<comment type="caution">
    <text evidence="2">The sequence shown here is derived from an EMBL/GenBank/DDBJ whole genome shotgun (WGS) entry which is preliminary data.</text>
</comment>
<evidence type="ECO:0000313" key="3">
    <source>
        <dbReference type="Proteomes" id="UP001212997"/>
    </source>
</evidence>
<keyword evidence="3" id="KW-1185">Reference proteome</keyword>
<accession>A0AAD5VB32</accession>
<dbReference type="InterPro" id="IPR057514">
    <property type="entry name" value="NTF2_SigF"/>
</dbReference>
<organism evidence="2 3">
    <name type="scientific">Meripilus lineatus</name>
    <dbReference type="NCBI Taxonomy" id="2056292"/>
    <lineage>
        <taxon>Eukaryota</taxon>
        <taxon>Fungi</taxon>
        <taxon>Dikarya</taxon>
        <taxon>Basidiomycota</taxon>
        <taxon>Agaricomycotina</taxon>
        <taxon>Agaricomycetes</taxon>
        <taxon>Polyporales</taxon>
        <taxon>Meripilaceae</taxon>
        <taxon>Meripilus</taxon>
    </lineage>
</organism>
<dbReference type="Pfam" id="PF24840">
    <property type="entry name" value="NTF2_SigF"/>
    <property type="match status" value="1"/>
</dbReference>
<reference evidence="2" key="1">
    <citation type="submission" date="2022-07" db="EMBL/GenBank/DDBJ databases">
        <title>Genome Sequence of Physisporinus lineatus.</title>
        <authorList>
            <person name="Buettner E."/>
        </authorList>
    </citation>
    <scope>NUCLEOTIDE SEQUENCE</scope>
    <source>
        <strain evidence="2">VT162</strain>
    </source>
</reference>
<dbReference type="Proteomes" id="UP001212997">
    <property type="component" value="Unassembled WGS sequence"/>
</dbReference>
<protein>
    <recommendedName>
        <fullName evidence="1">SigF-like NTF2-like domain-containing protein</fullName>
    </recommendedName>
</protein>
<dbReference type="PANTHER" id="PTHR35393:SF1">
    <property type="entry name" value="SNOAL-LIKE DOMAIN-CONTAINING PROTEIN"/>
    <property type="match status" value="1"/>
</dbReference>
<name>A0AAD5VB32_9APHY</name>
<evidence type="ECO:0000259" key="1">
    <source>
        <dbReference type="Pfam" id="PF24840"/>
    </source>
</evidence>
<proteinExistence type="predicted"/>